<reference evidence="5" key="1">
    <citation type="journal article" date="2021" name="Cell">
        <title>Tracing the genetic footprints of vertebrate landing in non-teleost ray-finned fishes.</title>
        <authorList>
            <person name="Bi X."/>
            <person name="Wang K."/>
            <person name="Yang L."/>
            <person name="Pan H."/>
            <person name="Jiang H."/>
            <person name="Wei Q."/>
            <person name="Fang M."/>
            <person name="Yu H."/>
            <person name="Zhu C."/>
            <person name="Cai Y."/>
            <person name="He Y."/>
            <person name="Gan X."/>
            <person name="Zeng H."/>
            <person name="Yu D."/>
            <person name="Zhu Y."/>
            <person name="Jiang H."/>
            <person name="Qiu Q."/>
            <person name="Yang H."/>
            <person name="Zhang Y.E."/>
            <person name="Wang W."/>
            <person name="Zhu M."/>
            <person name="He S."/>
            <person name="Zhang G."/>
        </authorList>
    </citation>
    <scope>NUCLEOTIDE SEQUENCE</scope>
    <source>
        <strain evidence="5">Bchr_001</strain>
    </source>
</reference>
<organism evidence="5 6">
    <name type="scientific">Polypterus senegalus</name>
    <name type="common">Senegal bichir</name>
    <dbReference type="NCBI Taxonomy" id="55291"/>
    <lineage>
        <taxon>Eukaryota</taxon>
        <taxon>Metazoa</taxon>
        <taxon>Chordata</taxon>
        <taxon>Craniata</taxon>
        <taxon>Vertebrata</taxon>
        <taxon>Euteleostomi</taxon>
        <taxon>Actinopterygii</taxon>
        <taxon>Polypteriformes</taxon>
        <taxon>Polypteridae</taxon>
        <taxon>Polypterus</taxon>
    </lineage>
</organism>
<dbReference type="PANTHER" id="PTHR11783">
    <property type="entry name" value="SULFOTRANSFERASE SULT"/>
    <property type="match status" value="1"/>
</dbReference>
<feature type="domain" description="Sulfotransferase" evidence="4">
    <location>
        <begin position="35"/>
        <end position="319"/>
    </location>
</feature>
<dbReference type="InterPro" id="IPR000863">
    <property type="entry name" value="Sulfotransferase_dom"/>
</dbReference>
<evidence type="ECO:0000256" key="1">
    <source>
        <dbReference type="ARBA" id="ARBA00005771"/>
    </source>
</evidence>
<dbReference type="InterPro" id="IPR027417">
    <property type="entry name" value="P-loop_NTPase"/>
</dbReference>
<name>A0ABS2Z6Z6_POLSE</name>
<keyword evidence="6" id="KW-1185">Reference proteome</keyword>
<dbReference type="Proteomes" id="UP001166052">
    <property type="component" value="Unassembled WGS sequence"/>
</dbReference>
<evidence type="ECO:0000313" key="5">
    <source>
        <dbReference type="EMBL" id="MBN3293908.1"/>
    </source>
</evidence>
<evidence type="ECO:0000256" key="2">
    <source>
        <dbReference type="ARBA" id="ARBA00022679"/>
    </source>
</evidence>
<keyword evidence="2 3" id="KW-0808">Transferase</keyword>
<dbReference type="Gene3D" id="3.40.50.300">
    <property type="entry name" value="P-loop containing nucleotide triphosphate hydrolases"/>
    <property type="match status" value="1"/>
</dbReference>
<proteinExistence type="inferred from homology"/>
<comment type="similarity">
    <text evidence="1 3">Belongs to the sulfotransferase 1 family.</text>
</comment>
<comment type="caution">
    <text evidence="5">The sequence shown here is derived from an EMBL/GenBank/DDBJ whole genome shotgun (WGS) entry which is preliminary data.</text>
</comment>
<feature type="non-terminal residue" evidence="5">
    <location>
        <position position="328"/>
    </location>
</feature>
<evidence type="ECO:0000256" key="3">
    <source>
        <dbReference type="RuleBase" id="RU361155"/>
    </source>
</evidence>
<gene>
    <name evidence="5" type="primary">Sult2b1_1</name>
    <name evidence="5" type="ORF">GTO92_0022193</name>
</gene>
<dbReference type="Pfam" id="PF00685">
    <property type="entry name" value="Sulfotransfer_1"/>
    <property type="match status" value="1"/>
</dbReference>
<dbReference type="EC" id="2.8.2.-" evidence="3"/>
<dbReference type="SUPFAM" id="SSF52540">
    <property type="entry name" value="P-loop containing nucleoside triphosphate hydrolases"/>
    <property type="match status" value="1"/>
</dbReference>
<dbReference type="EMBL" id="JAAWVN010023885">
    <property type="protein sequence ID" value="MBN3293908.1"/>
    <property type="molecule type" value="Genomic_DNA"/>
</dbReference>
<evidence type="ECO:0000259" key="4">
    <source>
        <dbReference type="Pfam" id="PF00685"/>
    </source>
</evidence>
<accession>A0ABS2Z6Z6</accession>
<feature type="non-terminal residue" evidence="5">
    <location>
        <position position="1"/>
    </location>
</feature>
<evidence type="ECO:0000313" key="6">
    <source>
        <dbReference type="Proteomes" id="UP001166052"/>
    </source>
</evidence>
<sequence length="328" mass="38550">MDNESKYLLFKGLLVPKICHTPESLKYAEEFCVRDDDVFAVTYPKSGTTWMQEIIPLILSDGDLTPIHTIPTWDRIPWLEETRAQLFLDSRPSPRAIASHLWYQHMPPSFFKSKAKVLYHQARLKSIILGLISFYKTASLLQFSTFNRNSPVYLHPQSCDCVLFSFPTMALFLKYTGIRIKCKEIQHVCFPYFFTAFFGKWTDHVKSWRTPELKDRILYIIYEEMKQDLRAAVVKFSQFLGKTSSDEIIDKITENRIFKNMKQNNMSNFSLVPNEVMVRISPKSSIFFVTGISGDWKNYFTASQKEYFNSVYQKEMKDTEIQFPWDKE</sequence>
<protein>
    <recommendedName>
        <fullName evidence="3">Sulfotransferase</fullName>
        <ecNumber evidence="3">2.8.2.-</ecNumber>
    </recommendedName>
</protein>